<proteinExistence type="predicted"/>
<evidence type="ECO:0000256" key="1">
    <source>
        <dbReference type="SAM" id="Phobius"/>
    </source>
</evidence>
<comment type="caution">
    <text evidence="2">The sequence shown here is derived from an EMBL/GenBank/DDBJ whole genome shotgun (WGS) entry which is preliminary data.</text>
</comment>
<protein>
    <submittedName>
        <fullName evidence="2">Uncharacterized protein</fullName>
    </submittedName>
</protein>
<dbReference type="EMBL" id="BARS01010905">
    <property type="protein sequence ID" value="GAF98401.1"/>
    <property type="molecule type" value="Genomic_DNA"/>
</dbReference>
<dbReference type="AlphaFoldDB" id="X0UGF3"/>
<keyword evidence="1" id="KW-1133">Transmembrane helix</keyword>
<feature type="non-terminal residue" evidence="2">
    <location>
        <position position="33"/>
    </location>
</feature>
<keyword evidence="1" id="KW-0472">Membrane</keyword>
<accession>X0UGF3</accession>
<feature type="transmembrane region" description="Helical" evidence="1">
    <location>
        <begin position="13"/>
        <end position="30"/>
    </location>
</feature>
<reference evidence="2" key="1">
    <citation type="journal article" date="2014" name="Front. Microbiol.">
        <title>High frequency of phylogenetically diverse reductive dehalogenase-homologous genes in deep subseafloor sedimentary metagenomes.</title>
        <authorList>
            <person name="Kawai M."/>
            <person name="Futagami T."/>
            <person name="Toyoda A."/>
            <person name="Takaki Y."/>
            <person name="Nishi S."/>
            <person name="Hori S."/>
            <person name="Arai W."/>
            <person name="Tsubouchi T."/>
            <person name="Morono Y."/>
            <person name="Uchiyama I."/>
            <person name="Ito T."/>
            <person name="Fujiyama A."/>
            <person name="Inagaki F."/>
            <person name="Takami H."/>
        </authorList>
    </citation>
    <scope>NUCLEOTIDE SEQUENCE</scope>
    <source>
        <strain evidence="2">Expedition CK06-06</strain>
    </source>
</reference>
<organism evidence="2">
    <name type="scientific">marine sediment metagenome</name>
    <dbReference type="NCBI Taxonomy" id="412755"/>
    <lineage>
        <taxon>unclassified sequences</taxon>
        <taxon>metagenomes</taxon>
        <taxon>ecological metagenomes</taxon>
    </lineage>
</organism>
<gene>
    <name evidence="2" type="ORF">S01H1_20042</name>
</gene>
<name>X0UGF3_9ZZZZ</name>
<evidence type="ECO:0000313" key="2">
    <source>
        <dbReference type="EMBL" id="GAF98401.1"/>
    </source>
</evidence>
<sequence length="33" mass="3565">MGPLIPQEVISEGWNFFIAFIIGIGFGAVLEQA</sequence>
<keyword evidence="1" id="KW-0812">Transmembrane</keyword>